<dbReference type="OrthoDB" id="5424391at2759"/>
<accession>A0A2B7Z216</accession>
<proteinExistence type="predicted"/>
<protein>
    <submittedName>
        <fullName evidence="2">Uncharacterized protein</fullName>
    </submittedName>
</protein>
<dbReference type="EMBL" id="PDNA01000007">
    <property type="protein sequence ID" value="PGH27440.1"/>
    <property type="molecule type" value="Genomic_DNA"/>
</dbReference>
<feature type="compositionally biased region" description="Basic residues" evidence="1">
    <location>
        <begin position="1"/>
        <end position="10"/>
    </location>
</feature>
<comment type="caution">
    <text evidence="2">The sequence shown here is derived from an EMBL/GenBank/DDBJ whole genome shotgun (WGS) entry which is preliminary data.</text>
</comment>
<gene>
    <name evidence="2" type="ORF">AJ80_00918</name>
</gene>
<feature type="region of interest" description="Disordered" evidence="1">
    <location>
        <begin position="1"/>
        <end position="66"/>
    </location>
</feature>
<name>A0A2B7Z216_POLH7</name>
<reference evidence="2 3" key="1">
    <citation type="submission" date="2017-10" db="EMBL/GenBank/DDBJ databases">
        <title>Comparative genomics in systemic dimorphic fungi from Ajellomycetaceae.</title>
        <authorList>
            <person name="Munoz J.F."/>
            <person name="Mcewen J.G."/>
            <person name="Clay O.K."/>
            <person name="Cuomo C.A."/>
        </authorList>
    </citation>
    <scope>NUCLEOTIDE SEQUENCE [LARGE SCALE GENOMIC DNA]</scope>
    <source>
        <strain evidence="2 3">UAMH7299</strain>
    </source>
</reference>
<evidence type="ECO:0000256" key="1">
    <source>
        <dbReference type="SAM" id="MobiDB-lite"/>
    </source>
</evidence>
<dbReference type="AlphaFoldDB" id="A0A2B7Z216"/>
<dbReference type="Proteomes" id="UP000224634">
    <property type="component" value="Unassembled WGS sequence"/>
</dbReference>
<feature type="compositionally biased region" description="Basic and acidic residues" evidence="1">
    <location>
        <begin position="54"/>
        <end position="66"/>
    </location>
</feature>
<organism evidence="2 3">
    <name type="scientific">Polytolypa hystricis (strain UAMH7299)</name>
    <dbReference type="NCBI Taxonomy" id="1447883"/>
    <lineage>
        <taxon>Eukaryota</taxon>
        <taxon>Fungi</taxon>
        <taxon>Dikarya</taxon>
        <taxon>Ascomycota</taxon>
        <taxon>Pezizomycotina</taxon>
        <taxon>Eurotiomycetes</taxon>
        <taxon>Eurotiomycetidae</taxon>
        <taxon>Onygenales</taxon>
        <taxon>Onygenales incertae sedis</taxon>
        <taxon>Polytolypa</taxon>
    </lineage>
</organism>
<evidence type="ECO:0000313" key="2">
    <source>
        <dbReference type="EMBL" id="PGH27440.1"/>
    </source>
</evidence>
<keyword evidence="3" id="KW-1185">Reference proteome</keyword>
<sequence>MDATKIRHARPLVGMGSSTLSRTSRRCNWHRALLPTQAQQRPLKSKETGGLNSDTKEKRSSPARDTDKHIRSILNHPLFSVVPPKAYDSAHKEKMAKDPLGLLDELMASGKADAGVLIACLKSYLTLIKSTKPPPPLKPYSAASRIIAWYDAADAASRLDLVRQNKNLSFIMPYLIREGHQEAVMKWSRELYRRATEAQTNRKISDLMLPDQNKAHAQLLSCFIASEIAFGGGINTAISYFTRQRLLLPPDARQNVLHSTSPLRATAFRLIYWIVANSDNPQKDGKINEASFTNLLESSSHLSNRNVYWGARLLLHHPTQPDASAALQYLQRILPRGAKVWTPAHREHLLKLALETAQFCMDRKQYKHVSWLMAESRKLLPAEKMTTQGIVVESDPPVDADPLLSLCAQ</sequence>
<evidence type="ECO:0000313" key="3">
    <source>
        <dbReference type="Proteomes" id="UP000224634"/>
    </source>
</evidence>